<dbReference type="SMART" id="SM00701">
    <property type="entry name" value="PGRP"/>
    <property type="match status" value="1"/>
</dbReference>
<dbReference type="AlphaFoldDB" id="A0A1H7R004"/>
<dbReference type="GO" id="GO:0008270">
    <property type="term" value="F:zinc ion binding"/>
    <property type="evidence" value="ECO:0007669"/>
    <property type="project" value="InterPro"/>
</dbReference>
<dbReference type="InterPro" id="IPR015510">
    <property type="entry name" value="PGRP"/>
</dbReference>
<evidence type="ECO:0000313" key="3">
    <source>
        <dbReference type="EMBL" id="SEL53235.1"/>
    </source>
</evidence>
<dbReference type="InterPro" id="IPR006619">
    <property type="entry name" value="PGRP_domain_met/bac"/>
</dbReference>
<proteinExistence type="inferred from homology"/>
<dbReference type="GO" id="GO:0008745">
    <property type="term" value="F:N-acetylmuramoyl-L-alanine amidase activity"/>
    <property type="evidence" value="ECO:0007669"/>
    <property type="project" value="InterPro"/>
</dbReference>
<evidence type="ECO:0000259" key="2">
    <source>
        <dbReference type="SMART" id="SM00701"/>
    </source>
</evidence>
<reference evidence="4" key="1">
    <citation type="submission" date="2016-10" db="EMBL/GenBank/DDBJ databases">
        <authorList>
            <person name="Varghese N."/>
        </authorList>
    </citation>
    <scope>NUCLEOTIDE SEQUENCE [LARGE SCALE GENOMIC DNA]</scope>
    <source>
        <strain evidence="4">DSM 45096 / BCRC 16803 / CGMCC 4.1857 / CIP 109030 / JCM 12277 / KCTC 19219 / NBRC 100920 / 33214</strain>
    </source>
</reference>
<dbReference type="InterPro" id="IPR002502">
    <property type="entry name" value="Amidase_domain"/>
</dbReference>
<dbReference type="Gene3D" id="3.40.80.10">
    <property type="entry name" value="Peptidoglycan recognition protein-like"/>
    <property type="match status" value="1"/>
</dbReference>
<dbReference type="Pfam" id="PF01510">
    <property type="entry name" value="Amidase_2"/>
    <property type="match status" value="1"/>
</dbReference>
<gene>
    <name evidence="3" type="ORF">SAMN05414137_109293</name>
</gene>
<protein>
    <submittedName>
        <fullName evidence="3">N-acetylmuramoyl-L-alanine amidase</fullName>
    </submittedName>
</protein>
<dbReference type="CDD" id="cd06583">
    <property type="entry name" value="PGRP"/>
    <property type="match status" value="1"/>
</dbReference>
<evidence type="ECO:0000313" key="4">
    <source>
        <dbReference type="Proteomes" id="UP000183015"/>
    </source>
</evidence>
<dbReference type="Proteomes" id="UP000183015">
    <property type="component" value="Unassembled WGS sequence"/>
</dbReference>
<organism evidence="3 4">
    <name type="scientific">Streptacidiphilus jiangxiensis</name>
    <dbReference type="NCBI Taxonomy" id="235985"/>
    <lineage>
        <taxon>Bacteria</taxon>
        <taxon>Bacillati</taxon>
        <taxon>Actinomycetota</taxon>
        <taxon>Actinomycetes</taxon>
        <taxon>Kitasatosporales</taxon>
        <taxon>Streptomycetaceae</taxon>
        <taxon>Streptacidiphilus</taxon>
    </lineage>
</organism>
<dbReference type="STRING" id="235985.SAMN05414137_109293"/>
<comment type="similarity">
    <text evidence="1">Belongs to the N-acetylmuramoyl-L-alanine amidase 2 family.</text>
</comment>
<dbReference type="InterPro" id="IPR036505">
    <property type="entry name" value="Amidase/PGRP_sf"/>
</dbReference>
<sequence>MWSGGTGPNATIVLIVVGMLVERRLMLRRAAQVALAGGVTAATAWAAAEFGSRPKQAPRAWADPAAVRWVANQPAIVRRADWDTVAPHKGPLPAPRYASGVRAAFVHHTDSGNEYGAGEVPDIIWSIFDDHTGRQGWDDIGYNFLVDRFGTVYEGRHGGIDQPVIGAHVSGFNVGTVGIAAIGTFTEGTEVPAAMLRAISGLAAWKLSLGGVDALSTTTLTCCDSLSRYRAGSRATFAAVSGHTDADCTYCPGSSLYAALPRIRQAAAAVQRATTHPVFGPQRPMLLARPDARPCSAGGDSAPPPSCG</sequence>
<name>A0A1H7R004_STRJI</name>
<dbReference type="EMBL" id="FOAZ01000009">
    <property type="protein sequence ID" value="SEL53235.1"/>
    <property type="molecule type" value="Genomic_DNA"/>
</dbReference>
<keyword evidence="4" id="KW-1185">Reference proteome</keyword>
<accession>A0A1H7R004</accession>
<dbReference type="PANTHER" id="PTHR11022:SF41">
    <property type="entry name" value="PEPTIDOGLYCAN-RECOGNITION PROTEIN LC-RELATED"/>
    <property type="match status" value="1"/>
</dbReference>
<dbReference type="PANTHER" id="PTHR11022">
    <property type="entry name" value="PEPTIDOGLYCAN RECOGNITION PROTEIN"/>
    <property type="match status" value="1"/>
</dbReference>
<dbReference type="GO" id="GO:0009253">
    <property type="term" value="P:peptidoglycan catabolic process"/>
    <property type="evidence" value="ECO:0007669"/>
    <property type="project" value="InterPro"/>
</dbReference>
<evidence type="ECO:0000256" key="1">
    <source>
        <dbReference type="ARBA" id="ARBA00007553"/>
    </source>
</evidence>
<dbReference type="eggNOG" id="COG5479">
    <property type="taxonomic scope" value="Bacteria"/>
</dbReference>
<dbReference type="SUPFAM" id="SSF55846">
    <property type="entry name" value="N-acetylmuramoyl-L-alanine amidase-like"/>
    <property type="match status" value="1"/>
</dbReference>
<feature type="domain" description="Peptidoglycan recognition protein family" evidence="2">
    <location>
        <begin position="74"/>
        <end position="225"/>
    </location>
</feature>